<feature type="domain" description="IPT/TIG" evidence="4">
    <location>
        <begin position="1113"/>
        <end position="1205"/>
    </location>
</feature>
<dbReference type="InterPro" id="IPR015943">
    <property type="entry name" value="WD40/YVTN_repeat-like_dom_sf"/>
</dbReference>
<dbReference type="CDD" id="cd00102">
    <property type="entry name" value="IPT"/>
    <property type="match status" value="1"/>
</dbReference>
<evidence type="ECO:0000256" key="1">
    <source>
        <dbReference type="ARBA" id="ARBA00022737"/>
    </source>
</evidence>
<name>A1ZHJ5_MICM2</name>
<dbReference type="EMBL" id="AAWS01000008">
    <property type="protein sequence ID" value="EAY30002.1"/>
    <property type="molecule type" value="Genomic_DNA"/>
</dbReference>
<feature type="domain" description="IPT/TIG" evidence="4">
    <location>
        <begin position="941"/>
        <end position="1022"/>
    </location>
</feature>
<dbReference type="InterPro" id="IPR031778">
    <property type="entry name" value="Sortilin_N"/>
</dbReference>
<keyword evidence="6" id="KW-1185">Reference proteome</keyword>
<dbReference type="InterPro" id="IPR013783">
    <property type="entry name" value="Ig-like_fold"/>
</dbReference>
<evidence type="ECO:0000313" key="5">
    <source>
        <dbReference type="EMBL" id="EAY30002.1"/>
    </source>
</evidence>
<dbReference type="NCBIfam" id="TIGR04131">
    <property type="entry name" value="Bac_Flav_CTERM"/>
    <property type="match status" value="1"/>
</dbReference>
<dbReference type="eggNOG" id="COG5492">
    <property type="taxonomic scope" value="Bacteria"/>
</dbReference>
<gene>
    <name evidence="5" type="ORF">M23134_05335</name>
</gene>
<dbReference type="PANTHER" id="PTHR43739">
    <property type="entry name" value="XYLOGLUCANASE (EUROFUNG)"/>
    <property type="match status" value="1"/>
</dbReference>
<dbReference type="InterPro" id="IPR052025">
    <property type="entry name" value="Xyloglucanase_GH74"/>
</dbReference>
<proteinExistence type="predicted"/>
<accession>A1ZHJ5</accession>
<dbReference type="SUPFAM" id="SSF81296">
    <property type="entry name" value="E set domains"/>
    <property type="match status" value="5"/>
</dbReference>
<evidence type="ECO:0000313" key="6">
    <source>
        <dbReference type="Proteomes" id="UP000004095"/>
    </source>
</evidence>
<protein>
    <submittedName>
        <fullName evidence="5">IPT/TIG domain protein</fullName>
    </submittedName>
</protein>
<dbReference type="InterPro" id="IPR014756">
    <property type="entry name" value="Ig_E-set"/>
</dbReference>
<dbReference type="eggNOG" id="COG5184">
    <property type="taxonomic scope" value="Bacteria"/>
</dbReference>
<dbReference type="RefSeq" id="WP_002695513.1">
    <property type="nucleotide sequence ID" value="NZ_AAWS01000008.1"/>
</dbReference>
<feature type="region of interest" description="Disordered" evidence="2">
    <location>
        <begin position="98"/>
        <end position="122"/>
    </location>
</feature>
<keyword evidence="1" id="KW-0677">Repeat</keyword>
<dbReference type="Pfam" id="PF15902">
    <property type="entry name" value="Sortilin-Vps10"/>
    <property type="match status" value="2"/>
</dbReference>
<dbReference type="Gene3D" id="2.130.10.10">
    <property type="entry name" value="YVTN repeat-like/Quinoprotein amine dehydrogenase"/>
    <property type="match status" value="3"/>
</dbReference>
<dbReference type="CDD" id="cd15482">
    <property type="entry name" value="Sialidase_non-viral"/>
    <property type="match status" value="1"/>
</dbReference>
<dbReference type="Proteomes" id="UP000004095">
    <property type="component" value="Unassembled WGS sequence"/>
</dbReference>
<dbReference type="GO" id="GO:0010411">
    <property type="term" value="P:xyloglucan metabolic process"/>
    <property type="evidence" value="ECO:0007669"/>
    <property type="project" value="TreeGrafter"/>
</dbReference>
<dbReference type="eggNOG" id="COG4447">
    <property type="taxonomic scope" value="Bacteria"/>
</dbReference>
<feature type="chain" id="PRO_5002642190" evidence="3">
    <location>
        <begin position="23"/>
        <end position="1291"/>
    </location>
</feature>
<keyword evidence="3" id="KW-0732">Signal</keyword>
<feature type="domain" description="IPT/TIG" evidence="4">
    <location>
        <begin position="774"/>
        <end position="853"/>
    </location>
</feature>
<dbReference type="SMART" id="SM00429">
    <property type="entry name" value="IPT"/>
    <property type="match status" value="5"/>
</dbReference>
<dbReference type="Gene3D" id="2.60.40.10">
    <property type="entry name" value="Immunoglobulins"/>
    <property type="match status" value="5"/>
</dbReference>
<dbReference type="CDD" id="cd00603">
    <property type="entry name" value="IPT_PCSR"/>
    <property type="match status" value="4"/>
</dbReference>
<comment type="caution">
    <text evidence="5">The sequence shown here is derived from an EMBL/GenBank/DDBJ whole genome shotgun (WGS) entry which is preliminary data.</text>
</comment>
<dbReference type="InterPro" id="IPR002909">
    <property type="entry name" value="IPT_dom"/>
</dbReference>
<feature type="domain" description="IPT/TIG" evidence="4">
    <location>
        <begin position="1027"/>
        <end position="1108"/>
    </location>
</feature>
<dbReference type="SUPFAM" id="SSF110296">
    <property type="entry name" value="Oligoxyloglucan reducing end-specific cellobiohydrolase"/>
    <property type="match status" value="3"/>
</dbReference>
<dbReference type="OrthoDB" id="660167at2"/>
<evidence type="ECO:0000256" key="3">
    <source>
        <dbReference type="SAM" id="SignalP"/>
    </source>
</evidence>
<feature type="signal peptide" evidence="3">
    <location>
        <begin position="1"/>
        <end position="22"/>
    </location>
</feature>
<dbReference type="Pfam" id="PF13585">
    <property type="entry name" value="CHU_C"/>
    <property type="match status" value="1"/>
</dbReference>
<dbReference type="Pfam" id="PF01833">
    <property type="entry name" value="TIG"/>
    <property type="match status" value="5"/>
</dbReference>
<evidence type="ECO:0000259" key="4">
    <source>
        <dbReference type="SMART" id="SM00429"/>
    </source>
</evidence>
<sequence length="1291" mass="136886">MKLLQQLLTLVLLLGFVHGVQAQEWTQQMQQANPNFNTIKKSFDNYWKDRPYERGRGYKQYKRWEYFWEKRVSPNGDFPQAGIKQQEWAQYLQTHPNLKNPQKQRTTNNTAGNWTSLGPNSSPGGYQGVGRINCVTFHPSNVNIFYVGTPAGGLWRTTDGGSTWSNLTDNLPIIGVSSVVIHPTNTNTIYIATGDADGGDTPSIGVMKSTDGGANWSKTGLDWSMSQGRRISVLLMHPADANTLIAATSLGIYKTTDAGANWTRTKTGNFRDMKFKPGAPATIYITGKESGSSAHQVFVSNDTGANWSKSTNFSGVNRISIAVSPANDGLVAALNSGNDNGFAGFYVSTNSGASFTEKFSKSSKNLLGWKADGSDSGGQGWYDLALAISPTDANEMFVGGVNTWKSSDGGASWSLNSHWSWGGAGIPVVHADKHFLMYHPQQTGTLYECNDGGIYKTTNGGTNWTDLTNGMVHTQFYKIGVSQTDASYVVAGAQDNGTKLRGGTSWTNIGGGDGMECIIDPTNKDIQYYSLYYGNITRRVNGVRKNISDNVPGTPKGAWVTPYVLDPNDANTIVVGYQDVFRSNNQGDSWTNISNGQTGTANLNAIAIAPSNSNTIYAASYYKIYRTTNANTWTNITTGLPVSSGAITYIAVSPSDPNTVWVTFSGYSSGKKVYKSTNGGGSWTNISGTLPNLPVNCILHDDVSSDESLYIGTDVGIFYRNNTLGDWQAFSNGLPNVVVRELEIQRSSKKLRAGTYGRGLWESDLYGVASAANPPVVTSFTPASGNVGTIVTVQGNFFTGATAVKFNGTTATVFNVVSDSKITATVPAGTTTGKISVITPGGTGNSAANFIIEVLPKIISFTPGAGNEGMAVTITGENFGATIAANTVKFNGTVAIVSNASPTQLDVTVPNRATTGKITVEVDGKIATSATDFVITTNNSDPVITDFTPKAGTVDTEVVITGANFDALATNNTVKFNGTVANVTAATTTELKVTVPAGATTGKITVEVGGKTATSTADFTIIENAADLAIADFTPKSGIIGTEVTIIGVNFDAVAANNTVKFNGTEAVVTAATTTELRTNVPVGATTGKISVEVGDKMATSTADFTVTENATDPAIADFTPKEGAKDTVVTIFGNNFDAIADNNTVKFNGTVATVLAGTTTELKATVPAGATTGKISVEVSGVTATSTADFTVLEDSKALQFNIKPAKVITPNGDMINDTWRIEGIEKLTDYHIRVFSKTGQLVYESTKYETPWDGTANGSSLVSGIYYYNIQMSARGVKESKTGYITLIK</sequence>
<dbReference type="PANTHER" id="PTHR43739:SF5">
    <property type="entry name" value="EXO-ALPHA-SIALIDASE"/>
    <property type="match status" value="1"/>
</dbReference>
<dbReference type="eggNOG" id="COG1372">
    <property type="taxonomic scope" value="Bacteria"/>
</dbReference>
<evidence type="ECO:0000256" key="2">
    <source>
        <dbReference type="SAM" id="MobiDB-lite"/>
    </source>
</evidence>
<organism evidence="5 6">
    <name type="scientific">Microscilla marina ATCC 23134</name>
    <dbReference type="NCBI Taxonomy" id="313606"/>
    <lineage>
        <taxon>Bacteria</taxon>
        <taxon>Pseudomonadati</taxon>
        <taxon>Bacteroidota</taxon>
        <taxon>Cytophagia</taxon>
        <taxon>Cytophagales</taxon>
        <taxon>Microscillaceae</taxon>
        <taxon>Microscilla</taxon>
    </lineage>
</organism>
<dbReference type="InterPro" id="IPR026341">
    <property type="entry name" value="T9SS_type_B"/>
</dbReference>
<feature type="domain" description="IPT/TIG" evidence="4">
    <location>
        <begin position="855"/>
        <end position="936"/>
    </location>
</feature>
<reference evidence="5 6" key="1">
    <citation type="submission" date="2007-01" db="EMBL/GenBank/DDBJ databases">
        <authorList>
            <person name="Haygood M."/>
            <person name="Podell S."/>
            <person name="Anderson C."/>
            <person name="Hopkinson B."/>
            <person name="Roe K."/>
            <person name="Barbeau K."/>
            <person name="Gaasterland T."/>
            <person name="Ferriera S."/>
            <person name="Johnson J."/>
            <person name="Kravitz S."/>
            <person name="Beeson K."/>
            <person name="Sutton G."/>
            <person name="Rogers Y.-H."/>
            <person name="Friedman R."/>
            <person name="Frazier M."/>
            <person name="Venter J.C."/>
        </authorList>
    </citation>
    <scope>NUCLEOTIDE SEQUENCE [LARGE SCALE GENOMIC DNA]</scope>
    <source>
        <strain evidence="5 6">ATCC 23134</strain>
    </source>
</reference>